<dbReference type="SUPFAM" id="SSF46785">
    <property type="entry name" value="Winged helix' DNA-binding domain"/>
    <property type="match status" value="1"/>
</dbReference>
<comment type="subunit">
    <text evidence="12">Homodimer.</text>
</comment>
<gene>
    <name evidence="12 16" type="primary">lexA</name>
    <name evidence="16" type="ORF">PAECIP111894_05105</name>
</gene>
<keyword evidence="4 12" id="KW-0227">DNA damage</keyword>
<organism evidence="16 17">
    <name type="scientific">Paenibacillus pseudetheri</name>
    <dbReference type="NCBI Taxonomy" id="2897682"/>
    <lineage>
        <taxon>Bacteria</taxon>
        <taxon>Bacillati</taxon>
        <taxon>Bacillota</taxon>
        <taxon>Bacilli</taxon>
        <taxon>Bacillales</taxon>
        <taxon>Paenibacillaceae</taxon>
        <taxon>Paenibacillus</taxon>
    </lineage>
</organism>
<comment type="catalytic activity">
    <reaction evidence="12">
        <text>Hydrolysis of Ala-|-Gly bond in repressor LexA.</text>
        <dbReference type="EC" id="3.4.21.88"/>
    </reaction>
</comment>
<evidence type="ECO:0000256" key="2">
    <source>
        <dbReference type="ARBA" id="ARBA00022491"/>
    </source>
</evidence>
<accession>A0ABN8FQZ7</accession>
<dbReference type="EC" id="3.4.21.88" evidence="12"/>
<feature type="site" description="Cleavage; by autolysis" evidence="12">
    <location>
        <begin position="117"/>
        <end position="118"/>
    </location>
</feature>
<dbReference type="Gene3D" id="2.10.109.10">
    <property type="entry name" value="Umud Fragment, subunit A"/>
    <property type="match status" value="1"/>
</dbReference>
<dbReference type="InterPro" id="IPR036388">
    <property type="entry name" value="WH-like_DNA-bd_sf"/>
</dbReference>
<feature type="domain" description="LexA repressor DNA-binding" evidence="15">
    <location>
        <begin position="23"/>
        <end position="87"/>
    </location>
</feature>
<dbReference type="PRINTS" id="PR00726">
    <property type="entry name" value="LEXASERPTASE"/>
</dbReference>
<dbReference type="NCBIfam" id="TIGR00498">
    <property type="entry name" value="lexA"/>
    <property type="match status" value="1"/>
</dbReference>
<evidence type="ECO:0000256" key="9">
    <source>
        <dbReference type="ARBA" id="ARBA00023163"/>
    </source>
</evidence>
<comment type="similarity">
    <text evidence="1 12 13">Belongs to the peptidase S24 family.</text>
</comment>
<evidence type="ECO:0000256" key="1">
    <source>
        <dbReference type="ARBA" id="ARBA00007484"/>
    </source>
</evidence>
<keyword evidence="2 12" id="KW-0678">Repressor</keyword>
<dbReference type="InterPro" id="IPR036286">
    <property type="entry name" value="LexA/Signal_pep-like_sf"/>
</dbReference>
<dbReference type="EMBL" id="CAKMAB010000042">
    <property type="protein sequence ID" value="CAH1058919.1"/>
    <property type="molecule type" value="Genomic_DNA"/>
</dbReference>
<feature type="domain" description="Peptidase S24/S26A/S26B/S26C" evidence="14">
    <location>
        <begin position="110"/>
        <end position="223"/>
    </location>
</feature>
<keyword evidence="17" id="KW-1185">Reference proteome</keyword>
<dbReference type="Gene3D" id="1.10.10.10">
    <property type="entry name" value="Winged helix-like DNA-binding domain superfamily/Winged helix DNA-binding domain"/>
    <property type="match status" value="1"/>
</dbReference>
<feature type="DNA-binding region" description="H-T-H motif" evidence="12">
    <location>
        <begin position="50"/>
        <end position="70"/>
    </location>
</feature>
<evidence type="ECO:0000313" key="17">
    <source>
        <dbReference type="Proteomes" id="UP000838749"/>
    </source>
</evidence>
<protein>
    <recommendedName>
        <fullName evidence="12">LexA repressor</fullName>
        <ecNumber evidence="12">3.4.21.88</ecNumber>
    </recommendedName>
</protein>
<sequence>MFVRTVVLCYNFPKHYYMGLIPMSKISSRQLAILEFIRSEVRSKGYPPSVREIGEAVGLASSSTVHGHLDRLEKKGLIRRDPTKPRAIELLGQEDSENVHHFAQTVARIPVVGKVTAGVPITATENIEDYFPLPTHYVGDNKVFMLSVQGDSMVEAGIMNGDYVIVRQQQTADNGDIVVAMTEEDEATVKTFYKERDHIRLQPENPAYEPLRLNRVTILGRVIGLFRDIH</sequence>
<feature type="active site" description="For autocatalytic cleavage activity" evidence="12">
    <location>
        <position position="190"/>
    </location>
</feature>
<dbReference type="Pfam" id="PF00717">
    <property type="entry name" value="Peptidase_S24"/>
    <property type="match status" value="1"/>
</dbReference>
<feature type="active site" description="For autocatalytic cleavage activity" evidence="12">
    <location>
        <position position="152"/>
    </location>
</feature>
<dbReference type="CDD" id="cd06529">
    <property type="entry name" value="S24_LexA-like"/>
    <property type="match status" value="1"/>
</dbReference>
<dbReference type="InterPro" id="IPR039418">
    <property type="entry name" value="LexA-like"/>
</dbReference>
<dbReference type="PANTHER" id="PTHR33516:SF2">
    <property type="entry name" value="LEXA REPRESSOR-RELATED"/>
    <property type="match status" value="1"/>
</dbReference>
<dbReference type="SUPFAM" id="SSF51306">
    <property type="entry name" value="LexA/Signal peptidase"/>
    <property type="match status" value="1"/>
</dbReference>
<evidence type="ECO:0000313" key="16">
    <source>
        <dbReference type="EMBL" id="CAH1058919.1"/>
    </source>
</evidence>
<evidence type="ECO:0000259" key="14">
    <source>
        <dbReference type="Pfam" id="PF00717"/>
    </source>
</evidence>
<dbReference type="InterPro" id="IPR036390">
    <property type="entry name" value="WH_DNA-bd_sf"/>
</dbReference>
<dbReference type="Proteomes" id="UP000838749">
    <property type="component" value="Unassembled WGS sequence"/>
</dbReference>
<evidence type="ECO:0000256" key="7">
    <source>
        <dbReference type="ARBA" id="ARBA00023015"/>
    </source>
</evidence>
<evidence type="ECO:0000256" key="4">
    <source>
        <dbReference type="ARBA" id="ARBA00022763"/>
    </source>
</evidence>
<reference evidence="16" key="1">
    <citation type="submission" date="2021-12" db="EMBL/GenBank/DDBJ databases">
        <authorList>
            <person name="Criscuolo A."/>
        </authorList>
    </citation>
    <scope>NUCLEOTIDE SEQUENCE</scope>
    <source>
        <strain evidence="16">CIP111894</strain>
    </source>
</reference>
<keyword evidence="10 12" id="KW-0234">DNA repair</keyword>
<keyword evidence="9 12" id="KW-0804">Transcription</keyword>
<keyword evidence="6 12" id="KW-0068">Autocatalytic cleavage</keyword>
<evidence type="ECO:0000256" key="3">
    <source>
        <dbReference type="ARBA" id="ARBA00022705"/>
    </source>
</evidence>
<name>A0ABN8FQZ7_9BACL</name>
<dbReference type="PANTHER" id="PTHR33516">
    <property type="entry name" value="LEXA REPRESSOR"/>
    <property type="match status" value="1"/>
</dbReference>
<dbReference type="GO" id="GO:0004252">
    <property type="term" value="F:serine-type endopeptidase activity"/>
    <property type="evidence" value="ECO:0007669"/>
    <property type="project" value="UniProtKB-EC"/>
</dbReference>
<dbReference type="CDD" id="cd00090">
    <property type="entry name" value="HTH_ARSR"/>
    <property type="match status" value="1"/>
</dbReference>
<dbReference type="InterPro" id="IPR006197">
    <property type="entry name" value="Peptidase_S24_LexA"/>
</dbReference>
<keyword evidence="8 12" id="KW-0238">DNA-binding</keyword>
<evidence type="ECO:0000256" key="10">
    <source>
        <dbReference type="ARBA" id="ARBA00023204"/>
    </source>
</evidence>
<evidence type="ECO:0000256" key="11">
    <source>
        <dbReference type="ARBA" id="ARBA00023236"/>
    </source>
</evidence>
<dbReference type="HAMAP" id="MF_00015">
    <property type="entry name" value="LexA"/>
    <property type="match status" value="1"/>
</dbReference>
<evidence type="ECO:0000256" key="5">
    <source>
        <dbReference type="ARBA" id="ARBA00022801"/>
    </source>
</evidence>
<evidence type="ECO:0000256" key="6">
    <source>
        <dbReference type="ARBA" id="ARBA00022813"/>
    </source>
</evidence>
<keyword evidence="5 12" id="KW-0378">Hydrolase</keyword>
<dbReference type="InterPro" id="IPR015927">
    <property type="entry name" value="Peptidase_S24_S26A/B/C"/>
</dbReference>
<comment type="function">
    <text evidence="12">Represses a number of genes involved in the response to DNA damage (SOS response), including recA and lexA. In the presence of single-stranded DNA, RecA interacts with LexA causing an autocatalytic cleavage which disrupts the DNA-binding part of LexA, leading to derepression of the SOS regulon and eventually DNA repair.</text>
</comment>
<dbReference type="InterPro" id="IPR006199">
    <property type="entry name" value="LexA_DNA-bd_dom"/>
</dbReference>
<dbReference type="InterPro" id="IPR006200">
    <property type="entry name" value="LexA"/>
</dbReference>
<dbReference type="InterPro" id="IPR050077">
    <property type="entry name" value="LexA_repressor"/>
</dbReference>
<dbReference type="Pfam" id="PF01726">
    <property type="entry name" value="LexA_DNA_bind"/>
    <property type="match status" value="1"/>
</dbReference>
<evidence type="ECO:0000256" key="13">
    <source>
        <dbReference type="RuleBase" id="RU003991"/>
    </source>
</evidence>
<evidence type="ECO:0000256" key="8">
    <source>
        <dbReference type="ARBA" id="ARBA00023125"/>
    </source>
</evidence>
<keyword evidence="11 12" id="KW-0742">SOS response</keyword>
<comment type="caution">
    <text evidence="16">The sequence shown here is derived from an EMBL/GenBank/DDBJ whole genome shotgun (WGS) entry which is preliminary data.</text>
</comment>
<proteinExistence type="inferred from homology"/>
<evidence type="ECO:0000259" key="15">
    <source>
        <dbReference type="Pfam" id="PF01726"/>
    </source>
</evidence>
<dbReference type="InterPro" id="IPR011991">
    <property type="entry name" value="ArsR-like_HTH"/>
</dbReference>
<keyword evidence="7 12" id="KW-0805">Transcription regulation</keyword>
<evidence type="ECO:0000256" key="12">
    <source>
        <dbReference type="HAMAP-Rule" id="MF_00015"/>
    </source>
</evidence>
<keyword evidence="3 12" id="KW-0235">DNA replication</keyword>